<evidence type="ECO:0000256" key="1">
    <source>
        <dbReference type="SAM" id="MobiDB-lite"/>
    </source>
</evidence>
<organism evidence="2 3">
    <name type="scientific">Clitoria ternatea</name>
    <name type="common">Butterfly pea</name>
    <dbReference type="NCBI Taxonomy" id="43366"/>
    <lineage>
        <taxon>Eukaryota</taxon>
        <taxon>Viridiplantae</taxon>
        <taxon>Streptophyta</taxon>
        <taxon>Embryophyta</taxon>
        <taxon>Tracheophyta</taxon>
        <taxon>Spermatophyta</taxon>
        <taxon>Magnoliopsida</taxon>
        <taxon>eudicotyledons</taxon>
        <taxon>Gunneridae</taxon>
        <taxon>Pentapetalae</taxon>
        <taxon>rosids</taxon>
        <taxon>fabids</taxon>
        <taxon>Fabales</taxon>
        <taxon>Fabaceae</taxon>
        <taxon>Papilionoideae</taxon>
        <taxon>50 kb inversion clade</taxon>
        <taxon>NPAAA clade</taxon>
        <taxon>indigoferoid/millettioid clade</taxon>
        <taxon>Phaseoleae</taxon>
        <taxon>Clitoria</taxon>
    </lineage>
</organism>
<gene>
    <name evidence="2" type="ORF">RJT34_28570</name>
</gene>
<keyword evidence="3" id="KW-1185">Reference proteome</keyword>
<feature type="compositionally biased region" description="Acidic residues" evidence="1">
    <location>
        <begin position="105"/>
        <end position="116"/>
    </location>
</feature>
<proteinExistence type="predicted"/>
<name>A0AAN9F910_CLITE</name>
<protein>
    <submittedName>
        <fullName evidence="2">Uncharacterized protein</fullName>
    </submittedName>
</protein>
<evidence type="ECO:0000313" key="2">
    <source>
        <dbReference type="EMBL" id="KAK7272147.1"/>
    </source>
</evidence>
<comment type="caution">
    <text evidence="2">The sequence shown here is derived from an EMBL/GenBank/DDBJ whole genome shotgun (WGS) entry which is preliminary data.</text>
</comment>
<dbReference type="PANTHER" id="PTHR36063:SF1">
    <property type="entry name" value="ARABIDOPSIS THALIANA GENOMIC DNA, CHROMOSOME 5, P1 CLONE:MOK16"/>
    <property type="match status" value="1"/>
</dbReference>
<feature type="region of interest" description="Disordered" evidence="1">
    <location>
        <begin position="89"/>
        <end position="116"/>
    </location>
</feature>
<sequence length="116" mass="13503">MGTENGDGENKDTLAWEVRYYPSLIKCHLNLLLQFKKVVKHDCSYEESWDYIDEILHCRLQFLTVAGMASFQDEFKSWIEVAPPLLEFPKKPSNTPKLETILEDRDAEEADDLTHL</sequence>
<dbReference type="AlphaFoldDB" id="A0AAN9F910"/>
<dbReference type="EMBL" id="JAYKXN010000007">
    <property type="protein sequence ID" value="KAK7272147.1"/>
    <property type="molecule type" value="Genomic_DNA"/>
</dbReference>
<evidence type="ECO:0000313" key="3">
    <source>
        <dbReference type="Proteomes" id="UP001359559"/>
    </source>
</evidence>
<dbReference type="Proteomes" id="UP001359559">
    <property type="component" value="Unassembled WGS sequence"/>
</dbReference>
<dbReference type="PANTHER" id="PTHR36063">
    <property type="entry name" value="ARABIDOPSIS THALIANA GENOMIC DNA, CHROMOSOME 5, P1 CLONE:MOK16"/>
    <property type="match status" value="1"/>
</dbReference>
<accession>A0AAN9F910</accession>
<reference evidence="2 3" key="1">
    <citation type="submission" date="2024-01" db="EMBL/GenBank/DDBJ databases">
        <title>The genomes of 5 underutilized Papilionoideae crops provide insights into root nodulation and disease resistance.</title>
        <authorList>
            <person name="Yuan L."/>
        </authorList>
    </citation>
    <scope>NUCLEOTIDE SEQUENCE [LARGE SCALE GENOMIC DNA]</scope>
    <source>
        <strain evidence="2">LY-2023</strain>
        <tissue evidence="2">Leaf</tissue>
    </source>
</reference>